<comment type="similarity">
    <text evidence="1 3">Belongs to the short-chain dehydrogenases/reductases (SDR) family.</text>
</comment>
<dbReference type="PANTHER" id="PTHR42879:SF6">
    <property type="entry name" value="NADPH-DEPENDENT REDUCTASE BACG"/>
    <property type="match status" value="1"/>
</dbReference>
<dbReference type="Pfam" id="PF00106">
    <property type="entry name" value="adh_short"/>
    <property type="match status" value="1"/>
</dbReference>
<protein>
    <submittedName>
        <fullName evidence="4">3-oxoacyl-(Acyl-carrier-protein) reductase</fullName>
        <ecNumber evidence="4">1.1.1.100</ecNumber>
    </submittedName>
</protein>
<dbReference type="STRING" id="690566.Sphch_3887"/>
<gene>
    <name evidence="4" type="ORF">Sphch_3887</name>
</gene>
<dbReference type="InterPro" id="IPR002347">
    <property type="entry name" value="SDR_fam"/>
</dbReference>
<evidence type="ECO:0000256" key="2">
    <source>
        <dbReference type="ARBA" id="ARBA00051383"/>
    </source>
</evidence>
<dbReference type="Gene3D" id="3.40.50.720">
    <property type="entry name" value="NAD(P)-binding Rossmann-like Domain"/>
    <property type="match status" value="1"/>
</dbReference>
<accession>F6F1Q3</accession>
<proteinExistence type="inferred from homology"/>
<dbReference type="GO" id="GO:0004316">
    <property type="term" value="F:3-oxoacyl-[acyl-carrier-protein] reductase (NADPH) activity"/>
    <property type="evidence" value="ECO:0007669"/>
    <property type="project" value="UniProtKB-EC"/>
</dbReference>
<dbReference type="InterPro" id="IPR036291">
    <property type="entry name" value="NAD(P)-bd_dom_sf"/>
</dbReference>
<dbReference type="KEGG" id="sch:Sphch_3887"/>
<evidence type="ECO:0000256" key="1">
    <source>
        <dbReference type="ARBA" id="ARBA00006484"/>
    </source>
</evidence>
<dbReference type="SUPFAM" id="SSF51735">
    <property type="entry name" value="NAD(P)-binding Rossmann-fold domains"/>
    <property type="match status" value="1"/>
</dbReference>
<reference evidence="4 5" key="1">
    <citation type="submission" date="2011-05" db="EMBL/GenBank/DDBJ databases">
        <title>Complete sequence of chromosome 2 of Sphingobium chlorophenolicum L-1.</title>
        <authorList>
            <consortium name="US DOE Joint Genome Institute"/>
            <person name="Lucas S."/>
            <person name="Han J."/>
            <person name="Lapidus A."/>
            <person name="Cheng J.-F."/>
            <person name="Goodwin L."/>
            <person name="Pitluck S."/>
            <person name="Peters L."/>
            <person name="Daligault H."/>
            <person name="Han C."/>
            <person name="Tapia R."/>
            <person name="Land M."/>
            <person name="Hauser L."/>
            <person name="Kyrpides N."/>
            <person name="Ivanova N."/>
            <person name="Pagani I."/>
            <person name="Turner P."/>
            <person name="Copley S."/>
            <person name="Woyke T."/>
        </authorList>
    </citation>
    <scope>NUCLEOTIDE SEQUENCE [LARGE SCALE GENOMIC DNA]</scope>
    <source>
        <strain evidence="4 5">L-1</strain>
    </source>
</reference>
<sequence>MDLQLSGKRAIVTGGSRGIGKAIARALAEEGARVVIASRDLDAGCAAAEELARDTGGEVHALAADTRDDARVDALIADAVALLGGLDIVVNNAARPGAAPAVPGVAGVESAYLLEELDTKLVGYLRVARAAAPHLVANGWGRIINISGLAARGAFSIPGSARNVAVAALTKNLADELGPKGVNVTVVHPGATRTEKTGEAVARKAAADGISEAQAEKALFGHSLVGRIIEAEEVAAVVTFLASPRSVAINGDAIAAGGGTRGAIHY</sequence>
<evidence type="ECO:0000256" key="3">
    <source>
        <dbReference type="RuleBase" id="RU000363"/>
    </source>
</evidence>
<keyword evidence="4" id="KW-0560">Oxidoreductase</keyword>
<dbReference type="EMBL" id="CP002799">
    <property type="protein sequence ID" value="AEG51469.1"/>
    <property type="molecule type" value="Genomic_DNA"/>
</dbReference>
<evidence type="ECO:0000313" key="4">
    <source>
        <dbReference type="EMBL" id="AEG51469.1"/>
    </source>
</evidence>
<keyword evidence="5" id="KW-1185">Reference proteome</keyword>
<dbReference type="PRINTS" id="PR00080">
    <property type="entry name" value="SDRFAMILY"/>
</dbReference>
<name>F6F1Q3_SPHCR</name>
<comment type="catalytic activity">
    <reaction evidence="2">
        <text>2,5-dichlorocyclohexa-2,5-dien-1,4-diol + NAD(+) = 2,5-dichlorohydroquinone + NADH + H(+)</text>
        <dbReference type="Rhea" id="RHEA:15741"/>
        <dbReference type="ChEBI" id="CHEBI:15378"/>
        <dbReference type="ChEBI" id="CHEBI:27545"/>
        <dbReference type="ChEBI" id="CHEBI:28975"/>
        <dbReference type="ChEBI" id="CHEBI:57540"/>
        <dbReference type="ChEBI" id="CHEBI:57945"/>
    </reaction>
</comment>
<dbReference type="AlphaFoldDB" id="F6F1Q3"/>
<dbReference type="EC" id="1.1.1.100" evidence="4"/>
<dbReference type="FunFam" id="3.40.50.720:FF:000084">
    <property type="entry name" value="Short-chain dehydrogenase reductase"/>
    <property type="match status" value="1"/>
</dbReference>
<evidence type="ECO:0000313" key="5">
    <source>
        <dbReference type="Proteomes" id="UP000007150"/>
    </source>
</evidence>
<dbReference type="HOGENOM" id="CLU_010194_1_2_5"/>
<dbReference type="PRINTS" id="PR00081">
    <property type="entry name" value="GDHRDH"/>
</dbReference>
<dbReference type="Proteomes" id="UP000007150">
    <property type="component" value="Chromosome 2"/>
</dbReference>
<dbReference type="PANTHER" id="PTHR42879">
    <property type="entry name" value="3-OXOACYL-(ACYL-CARRIER-PROTEIN) REDUCTASE"/>
    <property type="match status" value="1"/>
</dbReference>
<organism evidence="4 5">
    <name type="scientific">Sphingobium chlorophenolicum L-1</name>
    <dbReference type="NCBI Taxonomy" id="690566"/>
    <lineage>
        <taxon>Bacteria</taxon>
        <taxon>Pseudomonadati</taxon>
        <taxon>Pseudomonadota</taxon>
        <taxon>Alphaproteobacteria</taxon>
        <taxon>Sphingomonadales</taxon>
        <taxon>Sphingomonadaceae</taxon>
        <taxon>Sphingobium</taxon>
    </lineage>
</organism>
<dbReference type="RefSeq" id="WP_013849693.1">
    <property type="nucleotide sequence ID" value="NC_015594.1"/>
</dbReference>
<dbReference type="InterPro" id="IPR050259">
    <property type="entry name" value="SDR"/>
</dbReference>
<dbReference type="GO" id="GO:0018502">
    <property type="term" value="F:2,5-dichloro-2,5-cyclohexadiene-1,4-diol dehydrogenase activity"/>
    <property type="evidence" value="ECO:0007669"/>
    <property type="project" value="RHEA"/>
</dbReference>